<evidence type="ECO:0000256" key="4">
    <source>
        <dbReference type="ARBA" id="ARBA00024428"/>
    </source>
</evidence>
<sequence length="518" mass="57021">MTSKDKAVVSLPVSPWDAILKAAKDQLPSLDSDSSLSDCEEEEPFIFQRYQPVLIPDLTEELAEDPIGVDESGTWVTPGRSPSPEPLLVPGRLSIEPTNERMVQSRDSARQEGRGPGWSSFPILVDAEEAHTWLESSLRSLCKPRGPQSPPWCSQGEATLPLKGELKTEPSDTDFRNSAKRRVLRRERRKMIERDILQKVTQAAQSPACGDQGQAAEVGPQPEATSEQSQEGWPVLSLKQLEGWDLDYILQSLPGQQDRQGDSASRSAWWLADRCQDQGHSTGPSQDILLEQLALLCATQSRVHKPTWKVSADKLGDTQEQVAGISFSQTLGMTGLSTSLADVQHARLAQYWPVLMVAVRTHGNASAEPGVQTERVQEIAESRRLKTEPPTVFIDLRQTERSEAQECQSQESSEHSSSDSEEEVESAGSVQVASSWEQRYCTGKSQLLQQLRAFRKGAVPPQLSATDSPGGQKTRAPEDTAGSQTQRKKHMKLWAEKQNALHLGDPLGTQLLPGMGQL</sequence>
<evidence type="ECO:0000256" key="2">
    <source>
        <dbReference type="ARBA" id="ARBA00024177"/>
    </source>
</evidence>
<feature type="region of interest" description="Disordered" evidence="6">
    <location>
        <begin position="364"/>
        <end position="429"/>
    </location>
</feature>
<evidence type="ECO:0000256" key="1">
    <source>
        <dbReference type="ARBA" id="ARBA00022490"/>
    </source>
</evidence>
<organism evidence="7 8">
    <name type="scientific">Apodemus speciosus</name>
    <name type="common">Large Japanese field mouse</name>
    <dbReference type="NCBI Taxonomy" id="105296"/>
    <lineage>
        <taxon>Eukaryota</taxon>
        <taxon>Metazoa</taxon>
        <taxon>Chordata</taxon>
        <taxon>Craniata</taxon>
        <taxon>Vertebrata</taxon>
        <taxon>Euteleostomi</taxon>
        <taxon>Mammalia</taxon>
        <taxon>Eutheria</taxon>
        <taxon>Euarchontoglires</taxon>
        <taxon>Glires</taxon>
        <taxon>Rodentia</taxon>
        <taxon>Myomorpha</taxon>
        <taxon>Muroidea</taxon>
        <taxon>Muridae</taxon>
        <taxon>Murinae</taxon>
        <taxon>Apodemus</taxon>
    </lineage>
</organism>
<keyword evidence="8" id="KW-1185">Reference proteome</keyword>
<evidence type="ECO:0000313" key="7">
    <source>
        <dbReference type="EMBL" id="GAB1299969.1"/>
    </source>
</evidence>
<feature type="region of interest" description="Disordered" evidence="6">
    <location>
        <begin position="69"/>
        <end position="121"/>
    </location>
</feature>
<protein>
    <recommendedName>
        <fullName evidence="4">Dynein axonemal assembly factor 8</fullName>
    </recommendedName>
    <alternativeName>
        <fullName evidence="5">Dynein axonemal-associated protein 1</fullName>
    </alternativeName>
</protein>
<dbReference type="InterPro" id="IPR031531">
    <property type="entry name" value="DNAAF8"/>
</dbReference>
<feature type="compositionally biased region" description="Basic and acidic residues" evidence="6">
    <location>
        <begin position="375"/>
        <end position="387"/>
    </location>
</feature>
<evidence type="ECO:0000256" key="3">
    <source>
        <dbReference type="ARBA" id="ARBA00024190"/>
    </source>
</evidence>
<dbReference type="EMBL" id="BAAFST010000016">
    <property type="protein sequence ID" value="GAB1299969.1"/>
    <property type="molecule type" value="Genomic_DNA"/>
</dbReference>
<accession>A0ABQ0FL40</accession>
<gene>
    <name evidence="7" type="ORF">APTSU1_001520700</name>
</gene>
<name>A0ABQ0FL40_APOSI</name>
<feature type="compositionally biased region" description="Basic and acidic residues" evidence="6">
    <location>
        <begin position="103"/>
        <end position="113"/>
    </location>
</feature>
<dbReference type="PANTHER" id="PTHR35977">
    <property type="entry name" value="CHROMOSOME 16 OPEN READING FRAME 71"/>
    <property type="match status" value="1"/>
</dbReference>
<proteinExistence type="predicted"/>
<reference evidence="7 8" key="1">
    <citation type="submission" date="2024-08" db="EMBL/GenBank/DDBJ databases">
        <title>The draft genome of Apodemus speciosus.</title>
        <authorList>
            <person name="Nabeshima K."/>
            <person name="Suzuki S."/>
            <person name="Onuma M."/>
        </authorList>
    </citation>
    <scope>NUCLEOTIDE SEQUENCE [LARGE SCALE GENOMIC DNA]</scope>
    <source>
        <strain evidence="7">IB14-021</strain>
    </source>
</reference>
<comment type="caution">
    <text evidence="7">The sequence shown here is derived from an EMBL/GenBank/DDBJ whole genome shotgun (WGS) entry which is preliminary data.</text>
</comment>
<evidence type="ECO:0000313" key="8">
    <source>
        <dbReference type="Proteomes" id="UP001623349"/>
    </source>
</evidence>
<dbReference type="Pfam" id="PF15773">
    <property type="entry name" value="DAAP1"/>
    <property type="match status" value="1"/>
</dbReference>
<feature type="region of interest" description="Disordered" evidence="6">
    <location>
        <begin position="458"/>
        <end position="489"/>
    </location>
</feature>
<comment type="subcellular location">
    <subcellularLocation>
        <location evidence="3">Dynein axonemal particle</location>
    </subcellularLocation>
</comment>
<feature type="region of interest" description="Disordered" evidence="6">
    <location>
        <begin position="201"/>
        <end position="232"/>
    </location>
</feature>
<evidence type="ECO:0000256" key="5">
    <source>
        <dbReference type="ARBA" id="ARBA00030565"/>
    </source>
</evidence>
<keyword evidence="1" id="KW-0963">Cytoplasm</keyword>
<dbReference type="Proteomes" id="UP001623349">
    <property type="component" value="Unassembled WGS sequence"/>
</dbReference>
<comment type="function">
    <text evidence="2">In cyliated cells, dynein axonemal particle-specific protein required for deployment of ODA to the axoneme. Interacts with outer dynein arm (ODA) subunits.</text>
</comment>
<evidence type="ECO:0000256" key="6">
    <source>
        <dbReference type="SAM" id="MobiDB-lite"/>
    </source>
</evidence>
<dbReference type="PANTHER" id="PTHR35977:SF1">
    <property type="entry name" value="DYNEIN AXONEMAL ASSEMBLY FACTOR 8"/>
    <property type="match status" value="1"/>
</dbReference>